<name>A0A834TNP3_9FABA</name>
<organism evidence="1 2">
    <name type="scientific">Senna tora</name>
    <dbReference type="NCBI Taxonomy" id="362788"/>
    <lineage>
        <taxon>Eukaryota</taxon>
        <taxon>Viridiplantae</taxon>
        <taxon>Streptophyta</taxon>
        <taxon>Embryophyta</taxon>
        <taxon>Tracheophyta</taxon>
        <taxon>Spermatophyta</taxon>
        <taxon>Magnoliopsida</taxon>
        <taxon>eudicotyledons</taxon>
        <taxon>Gunneridae</taxon>
        <taxon>Pentapetalae</taxon>
        <taxon>rosids</taxon>
        <taxon>fabids</taxon>
        <taxon>Fabales</taxon>
        <taxon>Fabaceae</taxon>
        <taxon>Caesalpinioideae</taxon>
        <taxon>Cassia clade</taxon>
        <taxon>Senna</taxon>
    </lineage>
</organism>
<evidence type="ECO:0000313" key="1">
    <source>
        <dbReference type="EMBL" id="KAF7820859.1"/>
    </source>
</evidence>
<dbReference type="Proteomes" id="UP000634136">
    <property type="component" value="Unassembled WGS sequence"/>
</dbReference>
<protein>
    <submittedName>
        <fullName evidence="1">Uncharacterized protein</fullName>
    </submittedName>
</protein>
<gene>
    <name evidence="1" type="ORF">G2W53_026314</name>
</gene>
<accession>A0A834TNP3</accession>
<evidence type="ECO:0000313" key="2">
    <source>
        <dbReference type="Proteomes" id="UP000634136"/>
    </source>
</evidence>
<proteinExistence type="predicted"/>
<comment type="caution">
    <text evidence="1">The sequence shown here is derived from an EMBL/GenBank/DDBJ whole genome shotgun (WGS) entry which is preliminary data.</text>
</comment>
<keyword evidence="2" id="KW-1185">Reference proteome</keyword>
<dbReference type="AlphaFoldDB" id="A0A834TNP3"/>
<reference evidence="1" key="1">
    <citation type="submission" date="2020-09" db="EMBL/GenBank/DDBJ databases">
        <title>Genome-Enabled Discovery of Anthraquinone Biosynthesis in Senna tora.</title>
        <authorList>
            <person name="Kang S.-H."/>
            <person name="Pandey R.P."/>
            <person name="Lee C.-M."/>
            <person name="Sim J.-S."/>
            <person name="Jeong J.-T."/>
            <person name="Choi B.-S."/>
            <person name="Jung M."/>
            <person name="Ginzburg D."/>
            <person name="Zhao K."/>
            <person name="Won S.Y."/>
            <person name="Oh T.-J."/>
            <person name="Yu Y."/>
            <person name="Kim N.-H."/>
            <person name="Lee O.R."/>
            <person name="Lee T.-H."/>
            <person name="Bashyal P."/>
            <person name="Kim T.-S."/>
            <person name="Lee W.-H."/>
            <person name="Kawkins C."/>
            <person name="Kim C.-K."/>
            <person name="Kim J.S."/>
            <person name="Ahn B.O."/>
            <person name="Rhee S.Y."/>
            <person name="Sohng J.K."/>
        </authorList>
    </citation>
    <scope>NUCLEOTIDE SEQUENCE</scope>
    <source>
        <tissue evidence="1">Leaf</tissue>
    </source>
</reference>
<sequence>MNITVEKMKYEGMERGISRGIGD</sequence>
<dbReference type="EMBL" id="JAAIUW010000008">
    <property type="protein sequence ID" value="KAF7820859.1"/>
    <property type="molecule type" value="Genomic_DNA"/>
</dbReference>